<name>A0A0A8YMT1_ARUDO</name>
<proteinExistence type="predicted"/>
<dbReference type="EMBL" id="GBRH01273998">
    <property type="protein sequence ID" value="JAD23897.1"/>
    <property type="molecule type" value="Transcribed_RNA"/>
</dbReference>
<dbReference type="AlphaFoldDB" id="A0A0A8YMT1"/>
<protein>
    <submittedName>
        <fullName evidence="1">Uncharacterized protein</fullName>
    </submittedName>
</protein>
<accession>A0A0A8YMT1</accession>
<organism evidence="1">
    <name type="scientific">Arundo donax</name>
    <name type="common">Giant reed</name>
    <name type="synonym">Donax arundinaceus</name>
    <dbReference type="NCBI Taxonomy" id="35708"/>
    <lineage>
        <taxon>Eukaryota</taxon>
        <taxon>Viridiplantae</taxon>
        <taxon>Streptophyta</taxon>
        <taxon>Embryophyta</taxon>
        <taxon>Tracheophyta</taxon>
        <taxon>Spermatophyta</taxon>
        <taxon>Magnoliopsida</taxon>
        <taxon>Liliopsida</taxon>
        <taxon>Poales</taxon>
        <taxon>Poaceae</taxon>
        <taxon>PACMAD clade</taxon>
        <taxon>Arundinoideae</taxon>
        <taxon>Arundineae</taxon>
        <taxon>Arundo</taxon>
    </lineage>
</organism>
<reference evidence="1" key="2">
    <citation type="journal article" date="2015" name="Data Brief">
        <title>Shoot transcriptome of the giant reed, Arundo donax.</title>
        <authorList>
            <person name="Barrero R.A."/>
            <person name="Guerrero F.D."/>
            <person name="Moolhuijzen P."/>
            <person name="Goolsby J.A."/>
            <person name="Tidwell J."/>
            <person name="Bellgard S.E."/>
            <person name="Bellgard M.I."/>
        </authorList>
    </citation>
    <scope>NUCLEOTIDE SEQUENCE</scope>
    <source>
        <tissue evidence="1">Shoot tissue taken approximately 20 cm above the soil surface</tissue>
    </source>
</reference>
<reference evidence="1" key="1">
    <citation type="submission" date="2014-09" db="EMBL/GenBank/DDBJ databases">
        <authorList>
            <person name="Magalhaes I.L.F."/>
            <person name="Oliveira U."/>
            <person name="Santos F.R."/>
            <person name="Vidigal T.H.D.A."/>
            <person name="Brescovit A.D."/>
            <person name="Santos A.J."/>
        </authorList>
    </citation>
    <scope>NUCLEOTIDE SEQUENCE</scope>
    <source>
        <tissue evidence="1">Shoot tissue taken approximately 20 cm above the soil surface</tissue>
    </source>
</reference>
<evidence type="ECO:0000313" key="1">
    <source>
        <dbReference type="EMBL" id="JAD23897.1"/>
    </source>
</evidence>
<sequence>MLATSTYEGCGLCRTLISSWCAHNVQQRDGENAWPWQVRDPTAACSQAAEECVPAYVPHGPLHIAVRSDSGTFLTFLSTLSSTIAGRPAREKHSTGYAFLTAFKWLQF</sequence>